<reference evidence="1" key="1">
    <citation type="submission" date="2018-02" db="EMBL/GenBank/DDBJ databases">
        <title>The genomes of Aspergillus section Nigri reveals drivers in fungal speciation.</title>
        <authorList>
            <consortium name="DOE Joint Genome Institute"/>
            <person name="Vesth T.C."/>
            <person name="Nybo J."/>
            <person name="Theobald S."/>
            <person name="Brandl J."/>
            <person name="Frisvad J.C."/>
            <person name="Nielsen K.F."/>
            <person name="Lyhne E.K."/>
            <person name="Kogle M.E."/>
            <person name="Kuo A."/>
            <person name="Riley R."/>
            <person name="Clum A."/>
            <person name="Nolan M."/>
            <person name="Lipzen A."/>
            <person name="Salamov A."/>
            <person name="Henrissat B."/>
            <person name="Wiebenga A."/>
            <person name="De vries R.P."/>
            <person name="Grigoriev I.V."/>
            <person name="Mortensen U.H."/>
            <person name="Andersen M.R."/>
            <person name="Baker S.E."/>
        </authorList>
    </citation>
    <scope>NUCLEOTIDE SEQUENCE</scope>
    <source>
        <strain evidence="1">CBS 115574</strain>
    </source>
</reference>
<dbReference type="EMBL" id="KZ824536">
    <property type="protein sequence ID" value="RAK93769.1"/>
    <property type="molecule type" value="Genomic_DNA"/>
</dbReference>
<evidence type="ECO:0000313" key="2">
    <source>
        <dbReference type="Proteomes" id="UP000249748"/>
    </source>
</evidence>
<name>A0ACD1IVU0_9EURO</name>
<accession>A0ACD1IVU0</accession>
<sequence>MTPETKTEFSPLRATTTYITGHNELGKAIVKEQKPAEWNPVLEDSMAFNVVYTTSEHPVNMDNDQDLTQHKRLVDNGTLGLVNPNGSVCRVVDFAPGESIDPFIHRTQSLDYGIVIEGQLDLYLEEGQVVRMGKGDIAVQRATLHGWKNPSGTDWARIAFVLLDSKPLELNGTVLGEELNNTSEIPASR</sequence>
<gene>
    <name evidence="1" type="ORF">BO79DRAFT_206638</name>
</gene>
<protein>
    <submittedName>
        <fullName evidence="1">Cupin domain protein</fullName>
    </submittedName>
</protein>
<organism evidence="1 2">
    <name type="scientific">Aspergillus costaricaensis CBS 115574</name>
    <dbReference type="NCBI Taxonomy" id="1448317"/>
    <lineage>
        <taxon>Eukaryota</taxon>
        <taxon>Fungi</taxon>
        <taxon>Dikarya</taxon>
        <taxon>Ascomycota</taxon>
        <taxon>Pezizomycotina</taxon>
        <taxon>Eurotiomycetes</taxon>
        <taxon>Eurotiomycetidae</taxon>
        <taxon>Eurotiales</taxon>
        <taxon>Aspergillaceae</taxon>
        <taxon>Aspergillus</taxon>
        <taxon>Aspergillus subgen. Circumdati</taxon>
    </lineage>
</organism>
<dbReference type="Proteomes" id="UP000249748">
    <property type="component" value="Unassembled WGS sequence"/>
</dbReference>
<proteinExistence type="predicted"/>
<keyword evidence="2" id="KW-1185">Reference proteome</keyword>
<evidence type="ECO:0000313" key="1">
    <source>
        <dbReference type="EMBL" id="RAK93769.1"/>
    </source>
</evidence>